<evidence type="ECO:0000256" key="1">
    <source>
        <dbReference type="ARBA" id="ARBA00017562"/>
    </source>
</evidence>
<proteinExistence type="predicted"/>
<evidence type="ECO:0000259" key="4">
    <source>
        <dbReference type="PROSITE" id="PS50968"/>
    </source>
</evidence>
<dbReference type="AlphaFoldDB" id="A0A7W7RCV9"/>
<dbReference type="Gene3D" id="2.40.50.100">
    <property type="match status" value="1"/>
</dbReference>
<evidence type="ECO:0000313" key="5">
    <source>
        <dbReference type="EMBL" id="MBB4929644.1"/>
    </source>
</evidence>
<keyword evidence="3" id="KW-0275">Fatty acid biosynthesis</keyword>
<organism evidence="5 6">
    <name type="scientific">Lipingzhangella halophila</name>
    <dbReference type="NCBI Taxonomy" id="1783352"/>
    <lineage>
        <taxon>Bacteria</taxon>
        <taxon>Bacillati</taxon>
        <taxon>Actinomycetota</taxon>
        <taxon>Actinomycetes</taxon>
        <taxon>Streptosporangiales</taxon>
        <taxon>Nocardiopsidaceae</taxon>
        <taxon>Lipingzhangella</taxon>
    </lineage>
</organism>
<dbReference type="GO" id="GO:0003989">
    <property type="term" value="F:acetyl-CoA carboxylase activity"/>
    <property type="evidence" value="ECO:0007669"/>
    <property type="project" value="InterPro"/>
</dbReference>
<dbReference type="InterPro" id="IPR000089">
    <property type="entry name" value="Biotin_lipoyl"/>
</dbReference>
<keyword evidence="3" id="KW-0276">Fatty acid metabolism</keyword>
<comment type="caution">
    <text evidence="5">The sequence shown here is derived from an EMBL/GenBank/DDBJ whole genome shotgun (WGS) entry which is preliminary data.</text>
</comment>
<dbReference type="CDD" id="cd06850">
    <property type="entry name" value="biotinyl_domain"/>
    <property type="match status" value="1"/>
</dbReference>
<keyword evidence="3" id="KW-0443">Lipid metabolism</keyword>
<dbReference type="Pfam" id="PF00364">
    <property type="entry name" value="Biotin_lipoyl"/>
    <property type="match status" value="1"/>
</dbReference>
<dbReference type="PROSITE" id="PS50968">
    <property type="entry name" value="BIOTINYL_LIPOYL"/>
    <property type="match status" value="1"/>
</dbReference>
<dbReference type="GO" id="GO:0006633">
    <property type="term" value="P:fatty acid biosynthetic process"/>
    <property type="evidence" value="ECO:0007669"/>
    <property type="project" value="UniProtKB-UniPathway"/>
</dbReference>
<dbReference type="InterPro" id="IPR001249">
    <property type="entry name" value="AcCoA_biotinCC"/>
</dbReference>
<evidence type="ECO:0000313" key="6">
    <source>
        <dbReference type="Proteomes" id="UP000523007"/>
    </source>
</evidence>
<reference evidence="5 6" key="1">
    <citation type="submission" date="2020-08" db="EMBL/GenBank/DDBJ databases">
        <title>Sequencing the genomes of 1000 actinobacteria strains.</title>
        <authorList>
            <person name="Klenk H.-P."/>
        </authorList>
    </citation>
    <scope>NUCLEOTIDE SEQUENCE [LARGE SCALE GENOMIC DNA]</scope>
    <source>
        <strain evidence="5 6">DSM 102030</strain>
    </source>
</reference>
<keyword evidence="2 3" id="KW-0092">Biotin</keyword>
<dbReference type="SUPFAM" id="SSF51230">
    <property type="entry name" value="Single hybrid motif"/>
    <property type="match status" value="1"/>
</dbReference>
<dbReference type="NCBIfam" id="NF005457">
    <property type="entry name" value="PRK07051.1"/>
    <property type="match status" value="1"/>
</dbReference>
<name>A0A7W7RCV9_9ACTN</name>
<dbReference type="PRINTS" id="PR01071">
    <property type="entry name" value="ACOABIOTINCC"/>
</dbReference>
<dbReference type="GO" id="GO:0009317">
    <property type="term" value="C:acetyl-CoA carboxylase complex"/>
    <property type="evidence" value="ECO:0007669"/>
    <property type="project" value="InterPro"/>
</dbReference>
<evidence type="ECO:0000256" key="2">
    <source>
        <dbReference type="ARBA" id="ARBA00023267"/>
    </source>
</evidence>
<dbReference type="PANTHER" id="PTHR45266:SF3">
    <property type="entry name" value="OXALOACETATE DECARBOXYLASE ALPHA CHAIN"/>
    <property type="match status" value="1"/>
</dbReference>
<dbReference type="UniPathway" id="UPA00094"/>
<protein>
    <recommendedName>
        <fullName evidence="1 3">Biotin carboxyl carrier protein of acetyl-CoA carboxylase</fullName>
    </recommendedName>
</protein>
<dbReference type="RefSeq" id="WP_184574290.1">
    <property type="nucleotide sequence ID" value="NZ_JACHJT010000001.1"/>
</dbReference>
<sequence>MATIKSTMPGVCYRRPAPDADPYVEVGDTVASGQTVALIEVMKNFSELRSEQEGTITKFLVEDGEEVSIGQDIAEVGA</sequence>
<evidence type="ECO:0000256" key="3">
    <source>
        <dbReference type="RuleBase" id="RU364072"/>
    </source>
</evidence>
<feature type="domain" description="Lipoyl-binding" evidence="4">
    <location>
        <begin position="1"/>
        <end position="77"/>
    </location>
</feature>
<gene>
    <name evidence="5" type="ORF">F4561_000464</name>
</gene>
<dbReference type="InterPro" id="IPR050709">
    <property type="entry name" value="Biotin_Carboxyl_Carrier/Decarb"/>
</dbReference>
<accession>A0A7W7RCV9</accession>
<keyword evidence="3" id="KW-0444">Lipid biosynthesis</keyword>
<dbReference type="PANTHER" id="PTHR45266">
    <property type="entry name" value="OXALOACETATE DECARBOXYLASE ALPHA CHAIN"/>
    <property type="match status" value="1"/>
</dbReference>
<keyword evidence="6" id="KW-1185">Reference proteome</keyword>
<comment type="pathway">
    <text evidence="3">Lipid metabolism; fatty acid biosynthesis.</text>
</comment>
<dbReference type="EMBL" id="JACHJT010000001">
    <property type="protein sequence ID" value="MBB4929644.1"/>
    <property type="molecule type" value="Genomic_DNA"/>
</dbReference>
<comment type="function">
    <text evidence="3">This protein is a component of the acetyl coenzyme A carboxylase complex; first, biotin carboxylase catalyzes the carboxylation of the carrier protein and then the transcarboxylase transfers the carboxyl group to form malonyl-CoA.</text>
</comment>
<dbReference type="Proteomes" id="UP000523007">
    <property type="component" value="Unassembled WGS sequence"/>
</dbReference>
<dbReference type="InterPro" id="IPR011053">
    <property type="entry name" value="Single_hybrid_motif"/>
</dbReference>